<keyword evidence="3" id="KW-1185">Reference proteome</keyword>
<evidence type="ECO:0000259" key="1">
    <source>
        <dbReference type="Pfam" id="PF08984"/>
    </source>
</evidence>
<proteinExistence type="predicted"/>
<sequence length="85" mass="9573">MINIEVKAKNMNGRDREAYRMITKETSINELLRSHPLVREVFAKHGMGCIGCMGAATETIENGAKMHNISVEALLKELNELCNRK</sequence>
<dbReference type="Proteomes" id="UP000199520">
    <property type="component" value="Unassembled WGS sequence"/>
</dbReference>
<dbReference type="PANTHER" id="PTHR39341:SF1">
    <property type="entry name" value="DUF1858 DOMAIN-CONTAINING PROTEIN"/>
    <property type="match status" value="1"/>
</dbReference>
<evidence type="ECO:0000313" key="2">
    <source>
        <dbReference type="EMBL" id="SFL40051.1"/>
    </source>
</evidence>
<reference evidence="3" key="1">
    <citation type="submission" date="2016-10" db="EMBL/GenBank/DDBJ databases">
        <authorList>
            <person name="Varghese N."/>
            <person name="Submissions S."/>
        </authorList>
    </citation>
    <scope>NUCLEOTIDE SEQUENCE [LARGE SCALE GENOMIC DNA]</scope>
    <source>
        <strain evidence="3">DSM 13327</strain>
    </source>
</reference>
<dbReference type="InterPro" id="IPR038062">
    <property type="entry name" value="ScdA-like_N_sf"/>
</dbReference>
<dbReference type="PANTHER" id="PTHR39341">
    <property type="entry name" value="BSL7085 PROTEIN"/>
    <property type="match status" value="1"/>
</dbReference>
<feature type="domain" description="DUF1858" evidence="1">
    <location>
        <begin position="22"/>
        <end position="74"/>
    </location>
</feature>
<dbReference type="AlphaFoldDB" id="A0A1I4HEW7"/>
<accession>A0A1I4HEW7</accession>
<organism evidence="2 3">
    <name type="scientific">Pelosinus propionicus DSM 13327</name>
    <dbReference type="NCBI Taxonomy" id="1123291"/>
    <lineage>
        <taxon>Bacteria</taxon>
        <taxon>Bacillati</taxon>
        <taxon>Bacillota</taxon>
        <taxon>Negativicutes</taxon>
        <taxon>Selenomonadales</taxon>
        <taxon>Sporomusaceae</taxon>
        <taxon>Pelosinus</taxon>
    </lineage>
</organism>
<gene>
    <name evidence="2" type="ORF">SAMN04490355_1003150</name>
</gene>
<protein>
    <submittedName>
        <fullName evidence="2">Hybrid cluster protein-associated redox disulfide domain-containing protein</fullName>
    </submittedName>
</protein>
<dbReference type="Pfam" id="PF08984">
    <property type="entry name" value="DUF1858"/>
    <property type="match status" value="1"/>
</dbReference>
<dbReference type="STRING" id="1123291.SAMN04490355_1003150"/>
<dbReference type="SUPFAM" id="SSF140683">
    <property type="entry name" value="SP0561-like"/>
    <property type="match status" value="1"/>
</dbReference>
<dbReference type="InterPro" id="IPR015077">
    <property type="entry name" value="DUF1858"/>
</dbReference>
<dbReference type="EMBL" id="FOTS01000003">
    <property type="protein sequence ID" value="SFL40051.1"/>
    <property type="molecule type" value="Genomic_DNA"/>
</dbReference>
<dbReference type="Gene3D" id="1.10.3910.10">
    <property type="entry name" value="SP0561-like"/>
    <property type="match status" value="1"/>
</dbReference>
<dbReference type="NCBIfam" id="TIGR03980">
    <property type="entry name" value="prismane_assoc"/>
    <property type="match status" value="1"/>
</dbReference>
<evidence type="ECO:0000313" key="3">
    <source>
        <dbReference type="Proteomes" id="UP000199520"/>
    </source>
</evidence>
<dbReference type="InterPro" id="IPR023883">
    <property type="entry name" value="CHP03980_redox-disulphide"/>
</dbReference>
<name>A0A1I4HEW7_9FIRM</name>